<keyword evidence="2" id="KW-0472">Membrane</keyword>
<feature type="signal peptide" evidence="3">
    <location>
        <begin position="1"/>
        <end position="17"/>
    </location>
</feature>
<evidence type="ECO:0000313" key="5">
    <source>
        <dbReference type="Proteomes" id="UP000772434"/>
    </source>
</evidence>
<keyword evidence="3" id="KW-0732">Signal</keyword>
<feature type="transmembrane region" description="Helical" evidence="2">
    <location>
        <begin position="155"/>
        <end position="179"/>
    </location>
</feature>
<reference evidence="4" key="1">
    <citation type="submission" date="2020-11" db="EMBL/GenBank/DDBJ databases">
        <authorList>
            <consortium name="DOE Joint Genome Institute"/>
            <person name="Ahrendt S."/>
            <person name="Riley R."/>
            <person name="Andreopoulos W."/>
            <person name="Labutti K."/>
            <person name="Pangilinan J."/>
            <person name="Ruiz-Duenas F.J."/>
            <person name="Barrasa J.M."/>
            <person name="Sanchez-Garcia M."/>
            <person name="Camarero S."/>
            <person name="Miyauchi S."/>
            <person name="Serrano A."/>
            <person name="Linde D."/>
            <person name="Babiker R."/>
            <person name="Drula E."/>
            <person name="Ayuso-Fernandez I."/>
            <person name="Pacheco R."/>
            <person name="Padilla G."/>
            <person name="Ferreira P."/>
            <person name="Barriuso J."/>
            <person name="Kellner H."/>
            <person name="Castanera R."/>
            <person name="Alfaro M."/>
            <person name="Ramirez L."/>
            <person name="Pisabarro A.G."/>
            <person name="Kuo A."/>
            <person name="Tritt A."/>
            <person name="Lipzen A."/>
            <person name="He G."/>
            <person name="Yan M."/>
            <person name="Ng V."/>
            <person name="Cullen D."/>
            <person name="Martin F."/>
            <person name="Rosso M.-N."/>
            <person name="Henrissat B."/>
            <person name="Hibbett D."/>
            <person name="Martinez A.T."/>
            <person name="Grigoriev I.V."/>
        </authorList>
    </citation>
    <scope>NUCLEOTIDE SEQUENCE</scope>
    <source>
        <strain evidence="4">AH 40177</strain>
    </source>
</reference>
<dbReference type="AlphaFoldDB" id="A0A9P5Q5Y8"/>
<protein>
    <submittedName>
        <fullName evidence="4">Uncharacterized protein</fullName>
    </submittedName>
</protein>
<feature type="compositionally biased region" description="Pro residues" evidence="1">
    <location>
        <begin position="267"/>
        <end position="276"/>
    </location>
</feature>
<evidence type="ECO:0000256" key="1">
    <source>
        <dbReference type="SAM" id="MobiDB-lite"/>
    </source>
</evidence>
<dbReference type="OrthoDB" id="2962003at2759"/>
<sequence length="276" mass="29774">MIISLLILAFNIPCAFSSITALTLFEFGINRLDTGTFTLPLAPLGTASDNSETTYLYQVVAGTALTSRTIAASASGWIERFGPNTSIECKFIDPTKGECFGATTGTATGTPRPKTFEVANPTTMIVPPTTVSATIIVPTTTNIANSPQDSRSSSAGVIAGSTIAGVVVVSAVVFFILWLRGNRLRRQVLKSNLNPEDVMPHQDIYPFTVPFQSTQSNTGEIPPRRQDRIIPSSAQPQSKRALMAQELRRQHPRPDIVRRPEEHGPPVSAPPPLYAK</sequence>
<feature type="region of interest" description="Disordered" evidence="1">
    <location>
        <begin position="210"/>
        <end position="276"/>
    </location>
</feature>
<dbReference type="EMBL" id="JADNRY010000008">
    <property type="protein sequence ID" value="KAF9075701.1"/>
    <property type="molecule type" value="Genomic_DNA"/>
</dbReference>
<comment type="caution">
    <text evidence="4">The sequence shown here is derived from an EMBL/GenBank/DDBJ whole genome shotgun (WGS) entry which is preliminary data.</text>
</comment>
<keyword evidence="2" id="KW-1133">Transmembrane helix</keyword>
<keyword evidence="2" id="KW-0812">Transmembrane</keyword>
<evidence type="ECO:0000256" key="2">
    <source>
        <dbReference type="SAM" id="Phobius"/>
    </source>
</evidence>
<dbReference type="Proteomes" id="UP000772434">
    <property type="component" value="Unassembled WGS sequence"/>
</dbReference>
<feature type="compositionally biased region" description="Basic and acidic residues" evidence="1">
    <location>
        <begin position="246"/>
        <end position="264"/>
    </location>
</feature>
<feature type="compositionally biased region" description="Polar residues" evidence="1">
    <location>
        <begin position="210"/>
        <end position="219"/>
    </location>
</feature>
<organism evidence="4 5">
    <name type="scientific">Rhodocollybia butyracea</name>
    <dbReference type="NCBI Taxonomy" id="206335"/>
    <lineage>
        <taxon>Eukaryota</taxon>
        <taxon>Fungi</taxon>
        <taxon>Dikarya</taxon>
        <taxon>Basidiomycota</taxon>
        <taxon>Agaricomycotina</taxon>
        <taxon>Agaricomycetes</taxon>
        <taxon>Agaricomycetidae</taxon>
        <taxon>Agaricales</taxon>
        <taxon>Marasmiineae</taxon>
        <taxon>Omphalotaceae</taxon>
        <taxon>Rhodocollybia</taxon>
    </lineage>
</organism>
<gene>
    <name evidence="4" type="ORF">BDP27DRAFT_951092</name>
</gene>
<accession>A0A9P5Q5Y8</accession>
<name>A0A9P5Q5Y8_9AGAR</name>
<feature type="chain" id="PRO_5040174538" evidence="3">
    <location>
        <begin position="18"/>
        <end position="276"/>
    </location>
</feature>
<proteinExistence type="predicted"/>
<evidence type="ECO:0000313" key="4">
    <source>
        <dbReference type="EMBL" id="KAF9075701.1"/>
    </source>
</evidence>
<keyword evidence="5" id="KW-1185">Reference proteome</keyword>
<evidence type="ECO:0000256" key="3">
    <source>
        <dbReference type="SAM" id="SignalP"/>
    </source>
</evidence>